<dbReference type="EMBL" id="JAYKXP010000047">
    <property type="protein sequence ID" value="KAK7037417.1"/>
    <property type="molecule type" value="Genomic_DNA"/>
</dbReference>
<organism evidence="1 2">
    <name type="scientific">Paramarasmius palmivorus</name>
    <dbReference type="NCBI Taxonomy" id="297713"/>
    <lineage>
        <taxon>Eukaryota</taxon>
        <taxon>Fungi</taxon>
        <taxon>Dikarya</taxon>
        <taxon>Basidiomycota</taxon>
        <taxon>Agaricomycotina</taxon>
        <taxon>Agaricomycetes</taxon>
        <taxon>Agaricomycetidae</taxon>
        <taxon>Agaricales</taxon>
        <taxon>Marasmiineae</taxon>
        <taxon>Marasmiaceae</taxon>
        <taxon>Paramarasmius</taxon>
    </lineage>
</organism>
<evidence type="ECO:0000313" key="2">
    <source>
        <dbReference type="Proteomes" id="UP001383192"/>
    </source>
</evidence>
<dbReference type="AlphaFoldDB" id="A0AAW0CET4"/>
<gene>
    <name evidence="1" type="ORF">VNI00_011167</name>
</gene>
<name>A0AAW0CET4_9AGAR</name>
<reference evidence="1 2" key="1">
    <citation type="submission" date="2024-01" db="EMBL/GenBank/DDBJ databases">
        <title>A draft genome for a cacao thread blight-causing isolate of Paramarasmius palmivorus.</title>
        <authorList>
            <person name="Baruah I.K."/>
            <person name="Bukari Y."/>
            <person name="Amoako-Attah I."/>
            <person name="Meinhardt L.W."/>
            <person name="Bailey B.A."/>
            <person name="Cohen S.P."/>
        </authorList>
    </citation>
    <scope>NUCLEOTIDE SEQUENCE [LARGE SCALE GENOMIC DNA]</scope>
    <source>
        <strain evidence="1 2">GH-12</strain>
    </source>
</reference>
<dbReference type="Proteomes" id="UP001383192">
    <property type="component" value="Unassembled WGS sequence"/>
</dbReference>
<keyword evidence="2" id="KW-1185">Reference proteome</keyword>
<evidence type="ECO:0000313" key="1">
    <source>
        <dbReference type="EMBL" id="KAK7037417.1"/>
    </source>
</evidence>
<accession>A0AAW0CET4</accession>
<sequence length="207" mass="22907">MPSTAHIQYPTLSRPLMPKHLENLASVVTSSRSHPLRSQDHDEASLRVHSHPYYICYCPGQGNKSTRSCFDIASACSAKIDGGLTDLWSEKTGVAAATCQGTYLTVGHGMCKSETVDTLGHAGLPHLSYEIYAGIVGDCAWQEGGCPITQQNYIDFVYGTLSELQTSVWPDVNRVIEWWGYIRAWTATGETVPYTNFDDWLHYSHSS</sequence>
<protein>
    <submittedName>
        <fullName evidence="1">Uncharacterized protein</fullName>
    </submittedName>
</protein>
<proteinExistence type="predicted"/>
<comment type="caution">
    <text evidence="1">The sequence shown here is derived from an EMBL/GenBank/DDBJ whole genome shotgun (WGS) entry which is preliminary data.</text>
</comment>